<dbReference type="PANTHER" id="PTHR42840">
    <property type="entry name" value="NAD(P)-BINDING ROSSMANN-FOLD SUPERFAMILY PROTEIN-RELATED"/>
    <property type="match status" value="1"/>
</dbReference>
<dbReference type="Gene3D" id="3.30.360.10">
    <property type="entry name" value="Dihydrodipicolinate Reductase, domain 2"/>
    <property type="match status" value="1"/>
</dbReference>
<keyword evidence="2" id="KW-1185">Reference proteome</keyword>
<dbReference type="InterPro" id="IPR036291">
    <property type="entry name" value="NAD(P)-bd_dom_sf"/>
</dbReference>
<gene>
    <name evidence="1" type="ORF">N7G274_004089</name>
</gene>
<dbReference type="EMBL" id="JBEFKJ010000012">
    <property type="protein sequence ID" value="KAL2043030.1"/>
    <property type="molecule type" value="Genomic_DNA"/>
</dbReference>
<protein>
    <recommendedName>
        <fullName evidence="3">Gfo/Idh/MocA-like oxidoreductase N-terminal domain-containing protein</fullName>
    </recommendedName>
</protein>
<evidence type="ECO:0000313" key="1">
    <source>
        <dbReference type="EMBL" id="KAL2043030.1"/>
    </source>
</evidence>
<dbReference type="SUPFAM" id="SSF51735">
    <property type="entry name" value="NAD(P)-binding Rossmann-fold domains"/>
    <property type="match status" value="1"/>
</dbReference>
<dbReference type="Proteomes" id="UP001590950">
    <property type="component" value="Unassembled WGS sequence"/>
</dbReference>
<accession>A0ABR4ABZ8</accession>
<proteinExistence type="predicted"/>
<organism evidence="1 2">
    <name type="scientific">Stereocaulon virgatum</name>
    <dbReference type="NCBI Taxonomy" id="373712"/>
    <lineage>
        <taxon>Eukaryota</taxon>
        <taxon>Fungi</taxon>
        <taxon>Dikarya</taxon>
        <taxon>Ascomycota</taxon>
        <taxon>Pezizomycotina</taxon>
        <taxon>Lecanoromycetes</taxon>
        <taxon>OSLEUM clade</taxon>
        <taxon>Lecanoromycetidae</taxon>
        <taxon>Lecanorales</taxon>
        <taxon>Lecanorineae</taxon>
        <taxon>Stereocaulaceae</taxon>
        <taxon>Stereocaulon</taxon>
    </lineage>
</organism>
<evidence type="ECO:0008006" key="3">
    <source>
        <dbReference type="Google" id="ProtNLM"/>
    </source>
</evidence>
<sequence length="408" mass="45505">MCGTTGASFPAIRGSCCEGYPFECHDDQFMIYLPSGERLQNNISSVYDNLDVSFDSFPSDRTSRDPQPYKAAIDTLFPGDGITIFTSDTIHYPIALYASQHAIHVLITKPAVKHFFEHQELIRESRKYNVFVFIEHHKLFDLAYADAKATAKTLGDFSYFYSYVSQPKSHLETFKAWAGKDSDISYYLNSHHVDVCESMVPDHKPMKVTASGSRGIAEDLGSMAGIEDTISLLVEWQKRLDPARKAAGVYTASWIAPQRAGVHSNQYFHCQYTQPLVSHCSPAKPGYLHAEMASKGEIRIDQARRGYDVAEDSQGQLMWYNPFEYALDEKGNFNVQTGYGYIKFEKFVNAVAALKAGNVTLHGLEERGLPTLKNTIATTAILEAGRRSLGQCRSVGILDDADGTWGLQ</sequence>
<evidence type="ECO:0000313" key="2">
    <source>
        <dbReference type="Proteomes" id="UP001590950"/>
    </source>
</evidence>
<reference evidence="1 2" key="1">
    <citation type="submission" date="2024-09" db="EMBL/GenBank/DDBJ databases">
        <title>Rethinking Asexuality: The Enigmatic Case of Functional Sexual Genes in Lepraria (Stereocaulaceae).</title>
        <authorList>
            <person name="Doellman M."/>
            <person name="Sun Y."/>
            <person name="Barcenas-Pena A."/>
            <person name="Lumbsch H.T."/>
            <person name="Grewe F."/>
        </authorList>
    </citation>
    <scope>NUCLEOTIDE SEQUENCE [LARGE SCALE GENOMIC DNA]</scope>
    <source>
        <strain evidence="1 2">Mercado 3170</strain>
    </source>
</reference>
<comment type="caution">
    <text evidence="1">The sequence shown here is derived from an EMBL/GenBank/DDBJ whole genome shotgun (WGS) entry which is preliminary data.</text>
</comment>
<name>A0ABR4ABZ8_9LECA</name>
<dbReference type="PANTHER" id="PTHR42840:SF6">
    <property type="entry name" value="BINDING ROSSMANN FOLD OXIDOREDUCTASE, PUTATIVE (AFU_ORTHOLOGUE AFUA_3G11930)-RELATED"/>
    <property type="match status" value="1"/>
</dbReference>
<dbReference type="Gene3D" id="3.40.50.720">
    <property type="entry name" value="NAD(P)-binding Rossmann-like Domain"/>
    <property type="match status" value="1"/>
</dbReference>